<gene>
    <name evidence="2" type="ORF">NCGR_LOCUS51195</name>
</gene>
<dbReference type="AlphaFoldDB" id="A0A811RD49"/>
<sequence length="123" mass="13038">MGERLTAQPFRRSGGAAGGLRAQPGLRSGGVAALRRCCSDAPHDRRRVHAVPRSGGVAARRWGCGGQTTEVVGEWALRRVAREAAELPSGAAAMHGRGSRAWSGGLGIGMVIFFFRNWEPGCR</sequence>
<accession>A0A811RD49</accession>
<evidence type="ECO:0000256" key="1">
    <source>
        <dbReference type="SAM" id="MobiDB-lite"/>
    </source>
</evidence>
<feature type="compositionally biased region" description="Low complexity" evidence="1">
    <location>
        <begin position="11"/>
        <end position="22"/>
    </location>
</feature>
<protein>
    <submittedName>
        <fullName evidence="2">Uncharacterized protein</fullName>
    </submittedName>
</protein>
<reference evidence="2" key="1">
    <citation type="submission" date="2020-10" db="EMBL/GenBank/DDBJ databases">
        <authorList>
            <person name="Han B."/>
            <person name="Lu T."/>
            <person name="Zhao Q."/>
            <person name="Huang X."/>
            <person name="Zhao Y."/>
        </authorList>
    </citation>
    <scope>NUCLEOTIDE SEQUENCE</scope>
</reference>
<feature type="region of interest" description="Disordered" evidence="1">
    <location>
        <begin position="1"/>
        <end position="23"/>
    </location>
</feature>
<organism evidence="2 3">
    <name type="scientific">Miscanthus lutarioriparius</name>
    <dbReference type="NCBI Taxonomy" id="422564"/>
    <lineage>
        <taxon>Eukaryota</taxon>
        <taxon>Viridiplantae</taxon>
        <taxon>Streptophyta</taxon>
        <taxon>Embryophyta</taxon>
        <taxon>Tracheophyta</taxon>
        <taxon>Spermatophyta</taxon>
        <taxon>Magnoliopsida</taxon>
        <taxon>Liliopsida</taxon>
        <taxon>Poales</taxon>
        <taxon>Poaceae</taxon>
        <taxon>PACMAD clade</taxon>
        <taxon>Panicoideae</taxon>
        <taxon>Andropogonodae</taxon>
        <taxon>Andropogoneae</taxon>
        <taxon>Saccharinae</taxon>
        <taxon>Miscanthus</taxon>
    </lineage>
</organism>
<comment type="caution">
    <text evidence="2">The sequence shown here is derived from an EMBL/GenBank/DDBJ whole genome shotgun (WGS) entry which is preliminary data.</text>
</comment>
<evidence type="ECO:0000313" key="2">
    <source>
        <dbReference type="EMBL" id="CAD6267890.1"/>
    </source>
</evidence>
<dbReference type="Proteomes" id="UP000604825">
    <property type="component" value="Unassembled WGS sequence"/>
</dbReference>
<evidence type="ECO:0000313" key="3">
    <source>
        <dbReference type="Proteomes" id="UP000604825"/>
    </source>
</evidence>
<dbReference type="EMBL" id="CAJGYO010000014">
    <property type="protein sequence ID" value="CAD6267890.1"/>
    <property type="molecule type" value="Genomic_DNA"/>
</dbReference>
<keyword evidence="3" id="KW-1185">Reference proteome</keyword>
<name>A0A811RD49_9POAL</name>
<proteinExistence type="predicted"/>